<gene>
    <name evidence="1" type="ORF">FMOSSE_LOCUS13898</name>
</gene>
<feature type="non-terminal residue" evidence="1">
    <location>
        <position position="1"/>
    </location>
</feature>
<dbReference type="AlphaFoldDB" id="A0A9N9HRM5"/>
<comment type="caution">
    <text evidence="1">The sequence shown here is derived from an EMBL/GenBank/DDBJ whole genome shotgun (WGS) entry which is preliminary data.</text>
</comment>
<dbReference type="EMBL" id="CAJVPP010009173">
    <property type="protein sequence ID" value="CAG8702692.1"/>
    <property type="molecule type" value="Genomic_DNA"/>
</dbReference>
<organism evidence="1 2">
    <name type="scientific">Funneliformis mosseae</name>
    <name type="common">Endomycorrhizal fungus</name>
    <name type="synonym">Glomus mosseae</name>
    <dbReference type="NCBI Taxonomy" id="27381"/>
    <lineage>
        <taxon>Eukaryota</taxon>
        <taxon>Fungi</taxon>
        <taxon>Fungi incertae sedis</taxon>
        <taxon>Mucoromycota</taxon>
        <taxon>Glomeromycotina</taxon>
        <taxon>Glomeromycetes</taxon>
        <taxon>Glomerales</taxon>
        <taxon>Glomeraceae</taxon>
        <taxon>Funneliformis</taxon>
    </lineage>
</organism>
<accession>A0A9N9HRM5</accession>
<name>A0A9N9HRM5_FUNMO</name>
<evidence type="ECO:0000313" key="1">
    <source>
        <dbReference type="EMBL" id="CAG8702692.1"/>
    </source>
</evidence>
<proteinExistence type="predicted"/>
<protein>
    <submittedName>
        <fullName evidence="1">3545_t:CDS:1</fullName>
    </submittedName>
</protein>
<sequence length="45" mass="5348">NISDIYKKALNKALQSKEKSQELMEMLQDFVKNNIDDWSDLEDMQ</sequence>
<dbReference type="Proteomes" id="UP000789375">
    <property type="component" value="Unassembled WGS sequence"/>
</dbReference>
<evidence type="ECO:0000313" key="2">
    <source>
        <dbReference type="Proteomes" id="UP000789375"/>
    </source>
</evidence>
<reference evidence="1" key="1">
    <citation type="submission" date="2021-06" db="EMBL/GenBank/DDBJ databases">
        <authorList>
            <person name="Kallberg Y."/>
            <person name="Tangrot J."/>
            <person name="Rosling A."/>
        </authorList>
    </citation>
    <scope>NUCLEOTIDE SEQUENCE</scope>
    <source>
        <strain evidence="1">87-6 pot B 2015</strain>
    </source>
</reference>
<keyword evidence="2" id="KW-1185">Reference proteome</keyword>